<sequence>MEKIQKDTVQLDEIFIDSLLIGRKRLNKIEVFKYRTADSNYVDIKFYKRATNNWKLKQTIHFLKDEITGCDTKLSDFNNDGLNDMTIVSAVAARGANEVRRLFIYDKETDKLIEMRNSESYPNMLYNNELNCIDAFLVYGGSSTVFLKIDGDSLKEFASVQAEPVDGVTVREFDKKGNEKIIFQDTTNKSSYIRFKTYKPLKEYDDN</sequence>
<name>A0A2H3KAH4_9FLAO</name>
<proteinExistence type="predicted"/>
<evidence type="ECO:0000313" key="1">
    <source>
        <dbReference type="EMBL" id="PDS22312.1"/>
    </source>
</evidence>
<reference evidence="1 2" key="1">
    <citation type="submission" date="2017-09" db="EMBL/GenBank/DDBJ databases">
        <title>Whole genomes of Flavobacteriaceae.</title>
        <authorList>
            <person name="Stine C."/>
            <person name="Li C."/>
            <person name="Tadesse D."/>
        </authorList>
    </citation>
    <scope>NUCLEOTIDE SEQUENCE [LARGE SCALE GENOMIC DNA]</scope>
    <source>
        <strain evidence="1 2">ATCC 35036</strain>
    </source>
</reference>
<dbReference type="AlphaFoldDB" id="A0A2H3KAH4"/>
<evidence type="ECO:0000313" key="2">
    <source>
        <dbReference type="Proteomes" id="UP000220828"/>
    </source>
</evidence>
<gene>
    <name evidence="1" type="ORF">B0A77_13810</name>
</gene>
<accession>A0A2H3KAH4</accession>
<dbReference type="RefSeq" id="WP_097554817.1">
    <property type="nucleotide sequence ID" value="NZ_PCMW01000103.1"/>
</dbReference>
<dbReference type="EMBL" id="PCMW01000103">
    <property type="protein sequence ID" value="PDS22312.1"/>
    <property type="molecule type" value="Genomic_DNA"/>
</dbReference>
<organism evidence="1 2">
    <name type="scientific">Flavobacterium branchiophilum</name>
    <dbReference type="NCBI Taxonomy" id="55197"/>
    <lineage>
        <taxon>Bacteria</taxon>
        <taxon>Pseudomonadati</taxon>
        <taxon>Bacteroidota</taxon>
        <taxon>Flavobacteriia</taxon>
        <taxon>Flavobacteriales</taxon>
        <taxon>Flavobacteriaceae</taxon>
        <taxon>Flavobacterium</taxon>
    </lineage>
</organism>
<protein>
    <submittedName>
        <fullName evidence="1">Uncharacterized protein</fullName>
    </submittedName>
</protein>
<dbReference type="OrthoDB" id="789281at2"/>
<dbReference type="Proteomes" id="UP000220828">
    <property type="component" value="Unassembled WGS sequence"/>
</dbReference>
<comment type="caution">
    <text evidence="1">The sequence shown here is derived from an EMBL/GenBank/DDBJ whole genome shotgun (WGS) entry which is preliminary data.</text>
</comment>